<dbReference type="GO" id="GO:0003917">
    <property type="term" value="F:DNA topoisomerase type I (single strand cut, ATP-independent) activity"/>
    <property type="evidence" value="ECO:0007669"/>
    <property type="project" value="UniProtKB-UniRule"/>
</dbReference>
<dbReference type="PROSITE" id="PS52038">
    <property type="entry name" value="TOPO_IB_2"/>
    <property type="match status" value="1"/>
</dbReference>
<dbReference type="OMA" id="GECPVTT"/>
<comment type="similarity">
    <text evidence="1">Belongs to the type IB topoisomerase family.</text>
</comment>
<dbReference type="AlphaFoldDB" id="A0A8S1P4E0"/>
<dbReference type="InterPro" id="IPR008336">
    <property type="entry name" value="TopoI_DNA-bd_euk"/>
</dbReference>
<accession>A0A8S1P4E0</accession>
<dbReference type="Pfam" id="PF02919">
    <property type="entry name" value="Topoisom_I_N"/>
    <property type="match status" value="1"/>
</dbReference>
<dbReference type="InterPro" id="IPR051062">
    <property type="entry name" value="Topoisomerase_IB"/>
</dbReference>
<reference evidence="4" key="1">
    <citation type="submission" date="2021-01" db="EMBL/GenBank/DDBJ databases">
        <authorList>
            <consortium name="Genoscope - CEA"/>
            <person name="William W."/>
        </authorList>
    </citation>
    <scope>NUCLEOTIDE SEQUENCE</scope>
</reference>
<name>A0A8S1P4E0_PARPR</name>
<evidence type="ECO:0000256" key="2">
    <source>
        <dbReference type="SAM" id="Coils"/>
    </source>
</evidence>
<evidence type="ECO:0000256" key="1">
    <source>
        <dbReference type="PROSITE-ProRule" id="PRU01382"/>
    </source>
</evidence>
<gene>
    <name evidence="4" type="ORF">PPRIM_AZ9-3.1.T1050072</name>
</gene>
<protein>
    <recommendedName>
        <fullName evidence="3">DNA topoisomerase I eukaryotic-type domain-containing protein</fullName>
    </recommendedName>
</protein>
<dbReference type="CDD" id="cd00659">
    <property type="entry name" value="Topo_IB_C"/>
    <property type="match status" value="1"/>
</dbReference>
<dbReference type="Pfam" id="PF01028">
    <property type="entry name" value="Topoisom_I"/>
    <property type="match status" value="1"/>
</dbReference>
<evidence type="ECO:0000313" key="5">
    <source>
        <dbReference type="Proteomes" id="UP000688137"/>
    </source>
</evidence>
<dbReference type="GO" id="GO:0005730">
    <property type="term" value="C:nucleolus"/>
    <property type="evidence" value="ECO:0007669"/>
    <property type="project" value="TreeGrafter"/>
</dbReference>
<dbReference type="GO" id="GO:0005694">
    <property type="term" value="C:chromosome"/>
    <property type="evidence" value="ECO:0007669"/>
    <property type="project" value="InterPro"/>
</dbReference>
<proteinExistence type="inferred from homology"/>
<comment type="catalytic activity">
    <reaction evidence="1">
        <text>ATP-independent breakage of single-stranded DNA, followed by passage and rejoining.</text>
        <dbReference type="EC" id="5.6.2.1"/>
    </reaction>
</comment>
<dbReference type="EMBL" id="CAJJDM010000108">
    <property type="protein sequence ID" value="CAD8097860.1"/>
    <property type="molecule type" value="Genomic_DNA"/>
</dbReference>
<keyword evidence="1" id="KW-0238">DNA-binding</keyword>
<feature type="active site" description="O-(3'-phospho-DNA)-tyrosine intermediate" evidence="1">
    <location>
        <position position="555"/>
    </location>
</feature>
<dbReference type="GO" id="GO:0007059">
    <property type="term" value="P:chromosome segregation"/>
    <property type="evidence" value="ECO:0007669"/>
    <property type="project" value="TreeGrafter"/>
</dbReference>
<keyword evidence="5" id="KW-1185">Reference proteome</keyword>
<dbReference type="GO" id="GO:0006260">
    <property type="term" value="P:DNA replication"/>
    <property type="evidence" value="ECO:0007669"/>
    <property type="project" value="TreeGrafter"/>
</dbReference>
<feature type="coiled-coil region" evidence="2">
    <location>
        <begin position="520"/>
        <end position="547"/>
    </location>
</feature>
<dbReference type="InterPro" id="IPR025834">
    <property type="entry name" value="TopoI_C_dom"/>
</dbReference>
<sequence>MGDKKIKIDEYKEIRLGGFQARSHNWWEEANPEESEEEEQQGQEWRYLEHHGVLFPPFYKRHNVGLIYNGKLITLTEEQEELCTYWAQSIGSPYENKEIYRKNFESLMQTKFEGFQLDKADFTKIKEYLEQQRLLRLNKSDEQKKQEKLERDQRELFYGYALVDGCLERVGNYTLEQPTLFKGRGEHPKAGLLKARIFPEELTVNLSTQAPVPQCKLPGHSWGKIVHRNDVTWLFSYVDSSIRKDNHKYVQFAATSRFKQMNDKRKYEKARRLKNCIDQIRENYTKKLQSDSIKERQLGTATYLIDKLALRVGNEKDEDEADTVGCCSLRVEHIKLKEDDVVAFDFLGKDSMRYNNEVKLAHQIWKNLKLFIKGKQPEDNLFSDISVDDLNDFLKKQMEGLTAKVFRTYNASFTLQQQLDLGGTLDGHSIQQKVDFYDNANKQVAILCNHQKTISKQFELTKKKINTKLECMKTYIHELEQHYKKKNPNEYEEEVQLEEGSQKKNSIFIKKFPGQHDKIKQQIQRTQEKYQKELKGLEKKEENKEIALGTSKTNYNDPRISVAFCKVHDVPIERVFSKTLRNKFIWAMATDSNWKF</sequence>
<keyword evidence="2" id="KW-0175">Coiled coil</keyword>
<dbReference type="FunFam" id="1.10.132.10:FF:000011">
    <property type="entry name" value="DNA topoisomerase I"/>
    <property type="match status" value="1"/>
</dbReference>
<comment type="caution">
    <text evidence="4">The sequence shown here is derived from an EMBL/GenBank/DDBJ whole genome shotgun (WGS) entry which is preliminary data.</text>
</comment>
<organism evidence="4 5">
    <name type="scientific">Paramecium primaurelia</name>
    <dbReference type="NCBI Taxonomy" id="5886"/>
    <lineage>
        <taxon>Eukaryota</taxon>
        <taxon>Sar</taxon>
        <taxon>Alveolata</taxon>
        <taxon>Ciliophora</taxon>
        <taxon>Intramacronucleata</taxon>
        <taxon>Oligohymenophorea</taxon>
        <taxon>Peniculida</taxon>
        <taxon>Parameciidae</taxon>
        <taxon>Paramecium</taxon>
    </lineage>
</organism>
<dbReference type="SMART" id="SM00435">
    <property type="entry name" value="TOPEUc"/>
    <property type="match status" value="1"/>
</dbReference>
<keyword evidence="1" id="KW-0799">Topoisomerase</keyword>
<keyword evidence="1" id="KW-0413">Isomerase</keyword>
<dbReference type="Proteomes" id="UP000688137">
    <property type="component" value="Unassembled WGS sequence"/>
</dbReference>
<dbReference type="PANTHER" id="PTHR10290">
    <property type="entry name" value="DNA TOPOISOMERASE I"/>
    <property type="match status" value="1"/>
</dbReference>
<dbReference type="InterPro" id="IPR013500">
    <property type="entry name" value="TopoI_cat_euk"/>
</dbReference>
<dbReference type="PANTHER" id="PTHR10290:SF3">
    <property type="entry name" value="DNA TOPOISOMERASE 1"/>
    <property type="match status" value="1"/>
</dbReference>
<evidence type="ECO:0000313" key="4">
    <source>
        <dbReference type="EMBL" id="CAD8097860.1"/>
    </source>
</evidence>
<evidence type="ECO:0000259" key="3">
    <source>
        <dbReference type="SMART" id="SM00435"/>
    </source>
</evidence>
<feature type="domain" description="DNA topoisomerase I eukaryotic-type" evidence="3">
    <location>
        <begin position="180"/>
        <end position="569"/>
    </location>
</feature>
<dbReference type="InterPro" id="IPR013499">
    <property type="entry name" value="TopoI_euk"/>
</dbReference>
<dbReference type="Pfam" id="PF14370">
    <property type="entry name" value="Topo_C_assoc"/>
    <property type="match status" value="1"/>
</dbReference>
<dbReference type="GO" id="GO:0006265">
    <property type="term" value="P:DNA topological change"/>
    <property type="evidence" value="ECO:0007669"/>
    <property type="project" value="UniProtKB-UniRule"/>
</dbReference>
<dbReference type="GO" id="GO:0003677">
    <property type="term" value="F:DNA binding"/>
    <property type="evidence" value="ECO:0007669"/>
    <property type="project" value="UniProtKB-UniRule"/>
</dbReference>